<evidence type="ECO:0000313" key="7">
    <source>
        <dbReference type="Proteomes" id="UP001642540"/>
    </source>
</evidence>
<evidence type="ECO:0000313" key="6">
    <source>
        <dbReference type="EMBL" id="CAL8144936.1"/>
    </source>
</evidence>
<sequence>MAKGPDEVVAEIGTTRITQRELSCLEGEEWLTDPVMDTYLSLITTRNREQEGYPSVYSFRSTFYTLLSAKDGIKNTQETTQNENILSYDIILFPACVCHHWRMIVVKPQEKTIEAYNSLESKDLQICLNIQRFMCKEEEMHGRMKSQWDIKFVKDIPQQGNSNDCGPFALTYAEYLARGQNQFDFLQEHIPYFRKRMMYEIISGRLLGR</sequence>
<dbReference type="Gene3D" id="3.40.395.10">
    <property type="entry name" value="Adenoviral Proteinase, Chain A"/>
    <property type="match status" value="1"/>
</dbReference>
<protein>
    <recommendedName>
        <fullName evidence="5">Ubiquitin-like protease family profile domain-containing protein</fullName>
    </recommendedName>
</protein>
<keyword evidence="7" id="KW-1185">Reference proteome</keyword>
<reference evidence="6 7" key="1">
    <citation type="submission" date="2024-08" db="EMBL/GenBank/DDBJ databases">
        <authorList>
            <person name="Cucini C."/>
            <person name="Frati F."/>
        </authorList>
    </citation>
    <scope>NUCLEOTIDE SEQUENCE [LARGE SCALE GENOMIC DNA]</scope>
</reference>
<keyword evidence="2" id="KW-0645">Protease</keyword>
<dbReference type="InterPro" id="IPR038765">
    <property type="entry name" value="Papain-like_cys_pep_sf"/>
</dbReference>
<dbReference type="Proteomes" id="UP001642540">
    <property type="component" value="Unassembled WGS sequence"/>
</dbReference>
<evidence type="ECO:0000256" key="1">
    <source>
        <dbReference type="ARBA" id="ARBA00005234"/>
    </source>
</evidence>
<dbReference type="SUPFAM" id="SSF54001">
    <property type="entry name" value="Cysteine proteinases"/>
    <property type="match status" value="1"/>
</dbReference>
<keyword evidence="3" id="KW-0378">Hydrolase</keyword>
<evidence type="ECO:0000259" key="5">
    <source>
        <dbReference type="PROSITE" id="PS50600"/>
    </source>
</evidence>
<dbReference type="PANTHER" id="PTHR12606">
    <property type="entry name" value="SENTRIN/SUMO-SPECIFIC PROTEASE"/>
    <property type="match status" value="1"/>
</dbReference>
<evidence type="ECO:0000256" key="3">
    <source>
        <dbReference type="ARBA" id="ARBA00022801"/>
    </source>
</evidence>
<dbReference type="EMBL" id="CAXLJM020000161">
    <property type="protein sequence ID" value="CAL8144936.1"/>
    <property type="molecule type" value="Genomic_DNA"/>
</dbReference>
<gene>
    <name evidence="6" type="ORF">ODALV1_LOCUS30344</name>
</gene>
<accession>A0ABP1S6I3</accession>
<comment type="similarity">
    <text evidence="1">Belongs to the peptidase C48 family.</text>
</comment>
<dbReference type="InterPro" id="IPR003653">
    <property type="entry name" value="Peptidase_C48_C"/>
</dbReference>
<keyword evidence="4" id="KW-0788">Thiol protease</keyword>
<evidence type="ECO:0000256" key="4">
    <source>
        <dbReference type="ARBA" id="ARBA00022807"/>
    </source>
</evidence>
<name>A0ABP1S6I3_9HEXA</name>
<comment type="caution">
    <text evidence="6">The sequence shown here is derived from an EMBL/GenBank/DDBJ whole genome shotgun (WGS) entry which is preliminary data.</text>
</comment>
<dbReference type="PANTHER" id="PTHR12606:SF141">
    <property type="entry name" value="GH15225P-RELATED"/>
    <property type="match status" value="1"/>
</dbReference>
<dbReference type="Pfam" id="PF02902">
    <property type="entry name" value="Peptidase_C48"/>
    <property type="match status" value="1"/>
</dbReference>
<organism evidence="6 7">
    <name type="scientific">Orchesella dallaii</name>
    <dbReference type="NCBI Taxonomy" id="48710"/>
    <lineage>
        <taxon>Eukaryota</taxon>
        <taxon>Metazoa</taxon>
        <taxon>Ecdysozoa</taxon>
        <taxon>Arthropoda</taxon>
        <taxon>Hexapoda</taxon>
        <taxon>Collembola</taxon>
        <taxon>Entomobryomorpha</taxon>
        <taxon>Entomobryoidea</taxon>
        <taxon>Orchesellidae</taxon>
        <taxon>Orchesellinae</taxon>
        <taxon>Orchesella</taxon>
    </lineage>
</organism>
<evidence type="ECO:0000256" key="2">
    <source>
        <dbReference type="ARBA" id="ARBA00022670"/>
    </source>
</evidence>
<dbReference type="PROSITE" id="PS50600">
    <property type="entry name" value="ULP_PROTEASE"/>
    <property type="match status" value="1"/>
</dbReference>
<proteinExistence type="inferred from homology"/>
<feature type="domain" description="Ubiquitin-like protease family profile" evidence="5">
    <location>
        <begin position="15"/>
        <end position="176"/>
    </location>
</feature>